<evidence type="ECO:0000259" key="2">
    <source>
        <dbReference type="SMART" id="SM00833"/>
    </source>
</evidence>
<proteinExistence type="predicted"/>
<dbReference type="InterPro" id="IPR011629">
    <property type="entry name" value="CobW-like_C"/>
</dbReference>
<feature type="domain" description="CobW C-terminal" evidence="2">
    <location>
        <begin position="261"/>
        <end position="343"/>
    </location>
</feature>
<gene>
    <name evidence="3" type="ORF">MJ923_14495</name>
</gene>
<comment type="function">
    <text evidence="1">Zinc chaperone that directly transfers zinc cofactor to target proteins, thereby activating them. Zinc is transferred from the CXCC motif in the GTPase domain to the zinc binding site in target proteins in a process requiring GTP hydrolysis.</text>
</comment>
<evidence type="ECO:0000313" key="3">
    <source>
        <dbReference type="EMBL" id="MCH4295514.1"/>
    </source>
</evidence>
<dbReference type="AlphaFoldDB" id="A0AAJ1BKM6"/>
<dbReference type="Gene3D" id="3.40.50.300">
    <property type="entry name" value="P-loop containing nucleotide triphosphate hydrolases"/>
    <property type="match status" value="1"/>
</dbReference>
<dbReference type="EMBL" id="JAKUDL010000005">
    <property type="protein sequence ID" value="MCH4295514.1"/>
    <property type="molecule type" value="Genomic_DNA"/>
</dbReference>
<evidence type="ECO:0000313" key="4">
    <source>
        <dbReference type="Proteomes" id="UP001297581"/>
    </source>
</evidence>
<dbReference type="Proteomes" id="UP001297581">
    <property type="component" value="Unassembled WGS sequence"/>
</dbReference>
<comment type="caution">
    <text evidence="3">The sequence shown here is derived from an EMBL/GenBank/DDBJ whole genome shotgun (WGS) entry which is preliminary data.</text>
</comment>
<dbReference type="SMART" id="SM00833">
    <property type="entry name" value="CobW_C"/>
    <property type="match status" value="1"/>
</dbReference>
<dbReference type="InterPro" id="IPR003495">
    <property type="entry name" value="CobW/HypB/UreG_nucleotide-bd"/>
</dbReference>
<organism evidence="3 4">
    <name type="scientific">Shewanella zhuhaiensis</name>
    <dbReference type="NCBI Taxonomy" id="2919576"/>
    <lineage>
        <taxon>Bacteria</taxon>
        <taxon>Pseudomonadati</taxon>
        <taxon>Pseudomonadota</taxon>
        <taxon>Gammaproteobacteria</taxon>
        <taxon>Alteromonadales</taxon>
        <taxon>Shewanellaceae</taxon>
        <taxon>Shewanella</taxon>
    </lineage>
</organism>
<dbReference type="CDD" id="cd03112">
    <property type="entry name" value="CobW-like"/>
    <property type="match status" value="1"/>
</dbReference>
<evidence type="ECO:0000256" key="1">
    <source>
        <dbReference type="ARBA" id="ARBA00045658"/>
    </source>
</evidence>
<dbReference type="PANTHER" id="PTHR13748">
    <property type="entry name" value="COBW-RELATED"/>
    <property type="match status" value="1"/>
</dbReference>
<dbReference type="Pfam" id="PF02492">
    <property type="entry name" value="cobW"/>
    <property type="match status" value="1"/>
</dbReference>
<dbReference type="RefSeq" id="WP_240591709.1">
    <property type="nucleotide sequence ID" value="NZ_JAKUDL010000005.1"/>
</dbReference>
<dbReference type="GO" id="GO:0005737">
    <property type="term" value="C:cytoplasm"/>
    <property type="evidence" value="ECO:0007669"/>
    <property type="project" value="TreeGrafter"/>
</dbReference>
<dbReference type="InterPro" id="IPR051316">
    <property type="entry name" value="Zinc-reg_GTPase_activator"/>
</dbReference>
<sequence>MLLANIPVNIITGFLGAGKTSFIKCLLAQKPRHERWAVLVNEFGEIGLDGALLGEADGVAIREVPGGCLCCAAGVPTKVAIAGLLKKAKPHRLLIEPTGLGHPANILQTLQSDEYRGVLELKSSVCLVDPRNLADSRYTEHALFNQQMAMADMVLASKADCYAEAPLRSLSEYLSTINPYATTMAFSREQPLTASLLEMLDSPSGALRRAKSTQNSRFQATGLAFSRPAVSLFDAEPDAPPMDFNPQGFVRKPHQGEGLYACGWCFAADWCFDFDALMALCEATPSLRLKAVMITADGILAINRLETELYLAELDDALDSRIEFISRERLDWDAIEKQILRAGRRQNAG</sequence>
<name>A0AAJ1BKM6_9GAMM</name>
<accession>A0AAJ1BKM6</accession>
<dbReference type="InterPro" id="IPR027417">
    <property type="entry name" value="P-loop_NTPase"/>
</dbReference>
<dbReference type="SUPFAM" id="SSF52540">
    <property type="entry name" value="P-loop containing nucleoside triphosphate hydrolases"/>
    <property type="match status" value="1"/>
</dbReference>
<keyword evidence="4" id="KW-1185">Reference proteome</keyword>
<reference evidence="3 4" key="1">
    <citation type="submission" date="2022-02" db="EMBL/GenBank/DDBJ databases">
        <title>The genome sequence of Shewanella sp. 3B26.</title>
        <authorList>
            <person name="Du J."/>
        </authorList>
    </citation>
    <scope>NUCLEOTIDE SEQUENCE [LARGE SCALE GENOMIC DNA]</scope>
    <source>
        <strain evidence="3 4">3B26</strain>
    </source>
</reference>
<protein>
    <submittedName>
        <fullName evidence="3">GTP-binding protein</fullName>
    </submittedName>
</protein>
<dbReference type="PANTHER" id="PTHR13748:SF46">
    <property type="entry name" value="ZINC CHAPERONE YEIR"/>
    <property type="match status" value="1"/>
</dbReference>